<protein>
    <submittedName>
        <fullName evidence="2">Uncharacterized protein</fullName>
    </submittedName>
</protein>
<gene>
    <name evidence="2" type="ORF">TorRG33x02_350040</name>
</gene>
<comment type="caution">
    <text evidence="2">The sequence shown here is derived from an EMBL/GenBank/DDBJ whole genome shotgun (WGS) entry which is preliminary data.</text>
</comment>
<feature type="signal peptide" evidence="1">
    <location>
        <begin position="1"/>
        <end position="18"/>
    </location>
</feature>
<evidence type="ECO:0000256" key="1">
    <source>
        <dbReference type="SAM" id="SignalP"/>
    </source>
</evidence>
<evidence type="ECO:0000313" key="2">
    <source>
        <dbReference type="EMBL" id="PON36098.1"/>
    </source>
</evidence>
<organism evidence="2 3">
    <name type="scientific">Trema orientale</name>
    <name type="common">Charcoal tree</name>
    <name type="synonym">Celtis orientalis</name>
    <dbReference type="NCBI Taxonomy" id="63057"/>
    <lineage>
        <taxon>Eukaryota</taxon>
        <taxon>Viridiplantae</taxon>
        <taxon>Streptophyta</taxon>
        <taxon>Embryophyta</taxon>
        <taxon>Tracheophyta</taxon>
        <taxon>Spermatophyta</taxon>
        <taxon>Magnoliopsida</taxon>
        <taxon>eudicotyledons</taxon>
        <taxon>Gunneridae</taxon>
        <taxon>Pentapetalae</taxon>
        <taxon>rosids</taxon>
        <taxon>fabids</taxon>
        <taxon>Rosales</taxon>
        <taxon>Cannabaceae</taxon>
        <taxon>Trema</taxon>
    </lineage>
</organism>
<dbReference type="EMBL" id="JXTC01000849">
    <property type="protein sequence ID" value="PON36098.1"/>
    <property type="molecule type" value="Genomic_DNA"/>
</dbReference>
<dbReference type="Proteomes" id="UP000237000">
    <property type="component" value="Unassembled WGS sequence"/>
</dbReference>
<reference evidence="3" key="1">
    <citation type="submission" date="2016-06" db="EMBL/GenBank/DDBJ databases">
        <title>Parallel loss of symbiosis genes in relatives of nitrogen-fixing non-legume Parasponia.</title>
        <authorList>
            <person name="Van Velzen R."/>
            <person name="Holmer R."/>
            <person name="Bu F."/>
            <person name="Rutten L."/>
            <person name="Van Zeijl A."/>
            <person name="Liu W."/>
            <person name="Santuari L."/>
            <person name="Cao Q."/>
            <person name="Sharma T."/>
            <person name="Shen D."/>
            <person name="Roswanjaya Y."/>
            <person name="Wardhani T."/>
            <person name="Kalhor M.S."/>
            <person name="Jansen J."/>
            <person name="Van den Hoogen J."/>
            <person name="Gungor B."/>
            <person name="Hartog M."/>
            <person name="Hontelez J."/>
            <person name="Verver J."/>
            <person name="Yang W.-C."/>
            <person name="Schijlen E."/>
            <person name="Repin R."/>
            <person name="Schilthuizen M."/>
            <person name="Schranz E."/>
            <person name="Heidstra R."/>
            <person name="Miyata K."/>
            <person name="Fedorova E."/>
            <person name="Kohlen W."/>
            <person name="Bisseling T."/>
            <person name="Smit S."/>
            <person name="Geurts R."/>
        </authorList>
    </citation>
    <scope>NUCLEOTIDE SEQUENCE [LARGE SCALE GENOMIC DNA]</scope>
    <source>
        <strain evidence="3">cv. RG33-2</strain>
    </source>
</reference>
<proteinExistence type="predicted"/>
<feature type="non-terminal residue" evidence="2">
    <location>
        <position position="1"/>
    </location>
</feature>
<dbReference type="AlphaFoldDB" id="A0A2P5AHS8"/>
<keyword evidence="1" id="KW-0732">Signal</keyword>
<feature type="chain" id="PRO_5015111432" evidence="1">
    <location>
        <begin position="19"/>
        <end position="50"/>
    </location>
</feature>
<evidence type="ECO:0000313" key="3">
    <source>
        <dbReference type="Proteomes" id="UP000237000"/>
    </source>
</evidence>
<accession>A0A2P5AHS8</accession>
<name>A0A2P5AHS8_TREOI</name>
<keyword evidence="3" id="KW-1185">Reference proteome</keyword>
<sequence length="50" mass="5437">PILLALLLDVLIPARVWEQGFLEHGFELGGLTIRLFELGPQVSSSFAGCL</sequence>
<dbReference type="InParanoid" id="A0A2P5AHS8"/>